<dbReference type="InterPro" id="IPR009384">
    <property type="entry name" value="SwrD-like"/>
</dbReference>
<keyword evidence="2" id="KW-0966">Cell projection</keyword>
<sequence>MIMLTRLSGTPFVLNSDLIERIDATPDTVVTLADGTKYVVADSMPQVVDAVRTYRSEIVALSWQLDPSSGRTPAAAAPAPSHLATVAPLPGVEVEGTPEEEN</sequence>
<dbReference type="OrthoDB" id="9799862at2"/>
<evidence type="ECO:0000313" key="2">
    <source>
        <dbReference type="EMBL" id="TKI64514.1"/>
    </source>
</evidence>
<protein>
    <submittedName>
        <fullName evidence="2">Flagellar protein FlbD</fullName>
    </submittedName>
</protein>
<dbReference type="RefSeq" id="WP_137064972.1">
    <property type="nucleotide sequence ID" value="NZ_CP040748.1"/>
</dbReference>
<accession>A0A4U2YTW3</accession>
<evidence type="ECO:0000256" key="1">
    <source>
        <dbReference type="SAM" id="MobiDB-lite"/>
    </source>
</evidence>
<keyword evidence="3" id="KW-1185">Reference proteome</keyword>
<dbReference type="Pfam" id="PF06289">
    <property type="entry name" value="FlbD"/>
    <property type="match status" value="1"/>
</dbReference>
<feature type="region of interest" description="Disordered" evidence="1">
    <location>
        <begin position="67"/>
        <end position="102"/>
    </location>
</feature>
<organism evidence="2 3">
    <name type="scientific">Nocardioides jishulii</name>
    <dbReference type="NCBI Taxonomy" id="2575440"/>
    <lineage>
        <taxon>Bacteria</taxon>
        <taxon>Bacillati</taxon>
        <taxon>Actinomycetota</taxon>
        <taxon>Actinomycetes</taxon>
        <taxon>Propionibacteriales</taxon>
        <taxon>Nocardioidaceae</taxon>
        <taxon>Nocardioides</taxon>
    </lineage>
</organism>
<dbReference type="PANTHER" id="PTHR39185">
    <property type="entry name" value="SWARMING MOTILITY PROTEIN SWRD"/>
    <property type="match status" value="1"/>
</dbReference>
<comment type="caution">
    <text evidence="2">The sequence shown here is derived from an EMBL/GenBank/DDBJ whole genome shotgun (WGS) entry which is preliminary data.</text>
</comment>
<proteinExistence type="predicted"/>
<reference evidence="2 3" key="1">
    <citation type="submission" date="2019-04" db="EMBL/GenBank/DDBJ databases">
        <authorList>
            <person name="Dong K."/>
        </authorList>
    </citation>
    <scope>NUCLEOTIDE SEQUENCE [LARGE SCALE GENOMIC DNA]</scope>
    <source>
        <strain evidence="3">dk3543</strain>
    </source>
</reference>
<keyword evidence="2" id="KW-0282">Flagellum</keyword>
<dbReference type="AlphaFoldDB" id="A0A4U2YTW3"/>
<keyword evidence="2" id="KW-0969">Cilium</keyword>
<dbReference type="PANTHER" id="PTHR39185:SF1">
    <property type="entry name" value="SWARMING MOTILITY PROTEIN SWRD"/>
    <property type="match status" value="1"/>
</dbReference>
<name>A0A4U2YTW3_9ACTN</name>
<dbReference type="EMBL" id="SZPY01000001">
    <property type="protein sequence ID" value="TKI64514.1"/>
    <property type="molecule type" value="Genomic_DNA"/>
</dbReference>
<gene>
    <name evidence="2" type="ORF">FC770_05160</name>
</gene>
<evidence type="ECO:0000313" key="3">
    <source>
        <dbReference type="Proteomes" id="UP000307808"/>
    </source>
</evidence>
<dbReference type="Proteomes" id="UP000307808">
    <property type="component" value="Unassembled WGS sequence"/>
</dbReference>